<proteinExistence type="predicted"/>
<accession>A0A9P6JQ29</accession>
<sequence length="412" mass="45891">MALRPILLHYVNQACKQDGGLSCDACISLARIDTDISATRAKLDEQLAARHSLLTQLNTKHDPMGNRLPVEITSKIFQHCLPDLPSPETFENSSRESNTDHEFSQTTAKLTSINRHWRSIAHSTPELWTSIFLNFTRWSISGDRLPIILTNVKQRIQRSSNLLLSIRLIAGEGHALVSSSAQMLEAFCLEAHRWRSLCISAPRKVISVILTQTFPKGPTNSTIVSFLDFLPRLMTLECQICNGDQTFNSNPPLLHPSLKTLKLTAIEAVPNLLAKITLPALEIAPSEIQSTHNCSNKTSLVPSSFLSDLAREYCAGDELGGGFGFKIDVTNISPYPPRSSLHRLPRSPAVAFFELFLLPNMTNLSERKTYFYSSGTLKLLTTPPTQCPSDLHINMNGGLAEFVMVWRRILCR</sequence>
<reference evidence="1" key="1">
    <citation type="submission" date="2020-11" db="EMBL/GenBank/DDBJ databases">
        <authorList>
            <consortium name="DOE Joint Genome Institute"/>
            <person name="Ahrendt S."/>
            <person name="Riley R."/>
            <person name="Andreopoulos W."/>
            <person name="Labutti K."/>
            <person name="Pangilinan J."/>
            <person name="Ruiz-Duenas F.J."/>
            <person name="Barrasa J.M."/>
            <person name="Sanchez-Garcia M."/>
            <person name="Camarero S."/>
            <person name="Miyauchi S."/>
            <person name="Serrano A."/>
            <person name="Linde D."/>
            <person name="Babiker R."/>
            <person name="Drula E."/>
            <person name="Ayuso-Fernandez I."/>
            <person name="Pacheco R."/>
            <person name="Padilla G."/>
            <person name="Ferreira P."/>
            <person name="Barriuso J."/>
            <person name="Kellner H."/>
            <person name="Castanera R."/>
            <person name="Alfaro M."/>
            <person name="Ramirez L."/>
            <person name="Pisabarro A.G."/>
            <person name="Kuo A."/>
            <person name="Tritt A."/>
            <person name="Lipzen A."/>
            <person name="He G."/>
            <person name="Yan M."/>
            <person name="Ng V."/>
            <person name="Cullen D."/>
            <person name="Martin F."/>
            <person name="Rosso M.-N."/>
            <person name="Henrissat B."/>
            <person name="Hibbett D."/>
            <person name="Martinez A.T."/>
            <person name="Grigoriev I.V."/>
        </authorList>
    </citation>
    <scope>NUCLEOTIDE SEQUENCE</scope>
    <source>
        <strain evidence="1">CBS 506.95</strain>
    </source>
</reference>
<dbReference type="Proteomes" id="UP000807306">
    <property type="component" value="Unassembled WGS sequence"/>
</dbReference>
<gene>
    <name evidence="1" type="ORF">CPB83DRAFT_836106</name>
</gene>
<comment type="caution">
    <text evidence="1">The sequence shown here is derived from an EMBL/GenBank/DDBJ whole genome shotgun (WGS) entry which is preliminary data.</text>
</comment>
<evidence type="ECO:0008006" key="3">
    <source>
        <dbReference type="Google" id="ProtNLM"/>
    </source>
</evidence>
<name>A0A9P6JQ29_9AGAR</name>
<dbReference type="EMBL" id="MU157855">
    <property type="protein sequence ID" value="KAF9528200.1"/>
    <property type="molecule type" value="Genomic_DNA"/>
</dbReference>
<organism evidence="1 2">
    <name type="scientific">Crepidotus variabilis</name>
    <dbReference type="NCBI Taxonomy" id="179855"/>
    <lineage>
        <taxon>Eukaryota</taxon>
        <taxon>Fungi</taxon>
        <taxon>Dikarya</taxon>
        <taxon>Basidiomycota</taxon>
        <taxon>Agaricomycotina</taxon>
        <taxon>Agaricomycetes</taxon>
        <taxon>Agaricomycetidae</taxon>
        <taxon>Agaricales</taxon>
        <taxon>Agaricineae</taxon>
        <taxon>Crepidotaceae</taxon>
        <taxon>Crepidotus</taxon>
    </lineage>
</organism>
<evidence type="ECO:0000313" key="1">
    <source>
        <dbReference type="EMBL" id="KAF9528200.1"/>
    </source>
</evidence>
<dbReference type="OrthoDB" id="3365698at2759"/>
<keyword evidence="2" id="KW-1185">Reference proteome</keyword>
<evidence type="ECO:0000313" key="2">
    <source>
        <dbReference type="Proteomes" id="UP000807306"/>
    </source>
</evidence>
<dbReference type="AlphaFoldDB" id="A0A9P6JQ29"/>
<protein>
    <recommendedName>
        <fullName evidence="3">F-box domain-containing protein</fullName>
    </recommendedName>
</protein>